<dbReference type="PANTHER" id="PTHR13074:SF9">
    <property type="entry name" value="MEDIATOR OF RNA POLYMERASE II TRANSCRIPTION SUBUNIT 8"/>
    <property type="match status" value="1"/>
</dbReference>
<feature type="region of interest" description="Disordered" evidence="12">
    <location>
        <begin position="196"/>
        <end position="224"/>
    </location>
</feature>
<evidence type="ECO:0000256" key="10">
    <source>
        <dbReference type="ARBA" id="ARBA00031261"/>
    </source>
</evidence>
<dbReference type="PANTHER" id="PTHR13074">
    <property type="entry name" value="MEDIATOR OF RNA POLYMERASE II TRANSCRIPTION SUBUNIT 8"/>
    <property type="match status" value="1"/>
</dbReference>
<dbReference type="AlphaFoldDB" id="A0A2R5L4I1"/>
<proteinExistence type="inferred from homology"/>
<dbReference type="FunFam" id="1.20.58.1710:FF:000001">
    <property type="entry name" value="Mediator of RNA polymerase II transcription subunit 8"/>
    <property type="match status" value="1"/>
</dbReference>
<evidence type="ECO:0000256" key="5">
    <source>
        <dbReference type="ARBA" id="ARBA00023015"/>
    </source>
</evidence>
<keyword evidence="6 11" id="KW-0010">Activator</keyword>
<evidence type="ECO:0000256" key="7">
    <source>
        <dbReference type="ARBA" id="ARBA00023163"/>
    </source>
</evidence>
<evidence type="ECO:0000313" key="13">
    <source>
        <dbReference type="EMBL" id="MBY04392.1"/>
    </source>
</evidence>
<accession>A0A2R5L4I1</accession>
<evidence type="ECO:0000256" key="2">
    <source>
        <dbReference type="ARBA" id="ARBA00005716"/>
    </source>
</evidence>
<comment type="similarity">
    <text evidence="2 11">Belongs to the Mediator complex subunit 8 family.</text>
</comment>
<gene>
    <name evidence="11" type="primary">MED8</name>
</gene>
<protein>
    <recommendedName>
        <fullName evidence="4 11">Mediator of RNA polymerase II transcription subunit 8</fullName>
    </recommendedName>
    <alternativeName>
        <fullName evidence="10 11">Mediator complex subunit 8</fullName>
    </alternativeName>
</protein>
<dbReference type="Gene3D" id="1.20.58.1710">
    <property type="match status" value="1"/>
</dbReference>
<dbReference type="Pfam" id="PF10232">
    <property type="entry name" value="Med8"/>
    <property type="match status" value="1"/>
</dbReference>
<keyword evidence="8 11" id="KW-0539">Nucleus</keyword>
<name>A0A2R5L4I1_9ACAR</name>
<keyword evidence="7 11" id="KW-0804">Transcription</keyword>
<dbReference type="GO" id="GO:0003712">
    <property type="term" value="F:transcription coregulator activity"/>
    <property type="evidence" value="ECO:0007669"/>
    <property type="project" value="InterPro"/>
</dbReference>
<dbReference type="GO" id="GO:0070847">
    <property type="term" value="C:core mediator complex"/>
    <property type="evidence" value="ECO:0007669"/>
    <property type="project" value="TreeGrafter"/>
</dbReference>
<evidence type="ECO:0000256" key="6">
    <source>
        <dbReference type="ARBA" id="ARBA00023159"/>
    </source>
</evidence>
<dbReference type="InterPro" id="IPR019364">
    <property type="entry name" value="Mediatior_Med8_fun/met"/>
</dbReference>
<evidence type="ECO:0000256" key="12">
    <source>
        <dbReference type="SAM" id="MobiDB-lite"/>
    </source>
</evidence>
<dbReference type="EMBL" id="GGLE01000266">
    <property type="protein sequence ID" value="MBY04392.1"/>
    <property type="molecule type" value="Transcribed_RNA"/>
</dbReference>
<evidence type="ECO:0000256" key="3">
    <source>
        <dbReference type="ARBA" id="ARBA00011837"/>
    </source>
</evidence>
<comment type="subunit">
    <text evidence="3 11">Component of the Mediator complex.</text>
</comment>
<comment type="function">
    <text evidence="9 11">Component of the Mediator complex, a coactivator involved in the regulated transcription of nearly all RNA polymerase II-dependent genes. Mediator functions as a bridge to convey information from gene-specific regulatory proteins to the basal RNA polymerase II transcription machinery. Mediator is recruited to promoters by direct interactions with regulatory proteins and serves as a scaffold for the assembly of a functional preinitiation complex with RNA polymerase II and the general transcription factors.</text>
</comment>
<dbReference type="GO" id="GO:0016592">
    <property type="term" value="C:mediator complex"/>
    <property type="evidence" value="ECO:0007669"/>
    <property type="project" value="InterPro"/>
</dbReference>
<sequence length="245" mass="27048">MEREEKALEAALDAMISRTQDLKSSIANFIGKLETEYEVLQWPSVLDNFALISGQMNTLLKVLRNDKTPPLRNRIVLPLFLNPERDEELAKVTEGRIQFFNHEVVPDYLRTKPDPDVESTEQMVTQKASQMSLDAAQKQIATLNKIANNIVDMVKNAREEWESESGQRANIAQTSSLSDTNALIGAISLGKGLRPTLGSPKSPLPSQMTAPQRGGKTFQMHPGTKVPSAIKTNIKAAGGIHPYGR</sequence>
<dbReference type="GO" id="GO:0000978">
    <property type="term" value="F:RNA polymerase II cis-regulatory region sequence-specific DNA binding"/>
    <property type="evidence" value="ECO:0007669"/>
    <property type="project" value="TreeGrafter"/>
</dbReference>
<evidence type="ECO:0000256" key="1">
    <source>
        <dbReference type="ARBA" id="ARBA00004123"/>
    </source>
</evidence>
<evidence type="ECO:0000256" key="8">
    <source>
        <dbReference type="ARBA" id="ARBA00023242"/>
    </source>
</evidence>
<organism evidence="13">
    <name type="scientific">Ornithodoros turicata</name>
    <dbReference type="NCBI Taxonomy" id="34597"/>
    <lineage>
        <taxon>Eukaryota</taxon>
        <taxon>Metazoa</taxon>
        <taxon>Ecdysozoa</taxon>
        <taxon>Arthropoda</taxon>
        <taxon>Chelicerata</taxon>
        <taxon>Arachnida</taxon>
        <taxon>Acari</taxon>
        <taxon>Parasitiformes</taxon>
        <taxon>Ixodida</taxon>
        <taxon>Ixodoidea</taxon>
        <taxon>Argasidae</taxon>
        <taxon>Ornithodorinae</taxon>
        <taxon>Ornithodoros</taxon>
    </lineage>
</organism>
<dbReference type="GO" id="GO:0006357">
    <property type="term" value="P:regulation of transcription by RNA polymerase II"/>
    <property type="evidence" value="ECO:0007669"/>
    <property type="project" value="InterPro"/>
</dbReference>
<evidence type="ECO:0000256" key="11">
    <source>
        <dbReference type="RuleBase" id="RU364144"/>
    </source>
</evidence>
<comment type="subcellular location">
    <subcellularLocation>
        <location evidence="1 11">Nucleus</location>
    </subcellularLocation>
</comment>
<keyword evidence="5 11" id="KW-0805">Transcription regulation</keyword>
<reference evidence="13" key="1">
    <citation type="submission" date="2018-03" db="EMBL/GenBank/DDBJ databases">
        <title>The relapsing fever spirochete Borrelia turicatae persists in the highly oxidative environment of its soft-bodied tick vector.</title>
        <authorList>
            <person name="Bourret T.J."/>
            <person name="Boyle W.K."/>
            <person name="Valenzuela J.G."/>
            <person name="Oliveira F."/>
            <person name="Lopez J.E."/>
        </authorList>
    </citation>
    <scope>NUCLEOTIDE SEQUENCE</scope>
    <source>
        <strain evidence="13">Kansas strain/isolate</strain>
        <tissue evidence="13">Salivary glands</tissue>
    </source>
</reference>
<evidence type="ECO:0000256" key="4">
    <source>
        <dbReference type="ARBA" id="ARBA00020637"/>
    </source>
</evidence>
<evidence type="ECO:0000256" key="9">
    <source>
        <dbReference type="ARBA" id="ARBA00025687"/>
    </source>
</evidence>